<name>A0A8S1X428_9CILI</name>
<accession>A0A8S1X428</accession>
<gene>
    <name evidence="1" type="ORF">PPENT_87.1.T1100178</name>
</gene>
<dbReference type="Proteomes" id="UP000689195">
    <property type="component" value="Unassembled WGS sequence"/>
</dbReference>
<proteinExistence type="predicted"/>
<evidence type="ECO:0000313" key="1">
    <source>
        <dbReference type="EMBL" id="CAD8195852.1"/>
    </source>
</evidence>
<comment type="caution">
    <text evidence="1">The sequence shown here is derived from an EMBL/GenBank/DDBJ whole genome shotgun (WGS) entry which is preliminary data.</text>
</comment>
<sequence>MKQIKELKDLIRKAKLNTVMSSKFSCINFYKINYEKSILLQTSPSYSNKVLKNEMMLINLFIYNQFQYINPAQIIQKQRFNYKLQQN</sequence>
<keyword evidence="2" id="KW-1185">Reference proteome</keyword>
<evidence type="ECO:0000313" key="2">
    <source>
        <dbReference type="Proteomes" id="UP000689195"/>
    </source>
</evidence>
<dbReference type="EMBL" id="CAJJDO010000110">
    <property type="protein sequence ID" value="CAD8195852.1"/>
    <property type="molecule type" value="Genomic_DNA"/>
</dbReference>
<reference evidence="1" key="1">
    <citation type="submission" date="2021-01" db="EMBL/GenBank/DDBJ databases">
        <authorList>
            <consortium name="Genoscope - CEA"/>
            <person name="William W."/>
        </authorList>
    </citation>
    <scope>NUCLEOTIDE SEQUENCE</scope>
</reference>
<organism evidence="1 2">
    <name type="scientific">Paramecium pentaurelia</name>
    <dbReference type="NCBI Taxonomy" id="43138"/>
    <lineage>
        <taxon>Eukaryota</taxon>
        <taxon>Sar</taxon>
        <taxon>Alveolata</taxon>
        <taxon>Ciliophora</taxon>
        <taxon>Intramacronucleata</taxon>
        <taxon>Oligohymenophorea</taxon>
        <taxon>Peniculida</taxon>
        <taxon>Parameciidae</taxon>
        <taxon>Paramecium</taxon>
    </lineage>
</organism>
<protein>
    <submittedName>
        <fullName evidence="1">Uncharacterized protein</fullName>
    </submittedName>
</protein>
<dbReference type="AlphaFoldDB" id="A0A8S1X428"/>